<dbReference type="NCBIfam" id="TIGR00254">
    <property type="entry name" value="GGDEF"/>
    <property type="match status" value="1"/>
</dbReference>
<dbReference type="AlphaFoldDB" id="A0A846LMD5"/>
<reference evidence="6" key="2">
    <citation type="journal article" date="2019" name="Int. J. Syst. Evol. Microbiol.">
        <title>The Global Catalogue of Microorganisms (GCM) 10K type strain sequencing project: providing services to taxonomists for standard genome sequencing and annotation.</title>
        <authorList>
            <consortium name="The Broad Institute Genomics Platform"/>
            <consortium name="The Broad Institute Genome Sequencing Center for Infectious Disease"/>
            <person name="Wu L."/>
            <person name="Ma J."/>
        </authorList>
    </citation>
    <scope>NUCLEOTIDE SEQUENCE [LARGE SCALE GENOMIC DNA]</scope>
    <source>
        <strain evidence="6">CGMCC 4.5581</strain>
    </source>
</reference>
<dbReference type="Gene3D" id="3.30.70.270">
    <property type="match status" value="1"/>
</dbReference>
<dbReference type="SMART" id="SM00267">
    <property type="entry name" value="GGDEF"/>
    <property type="match status" value="1"/>
</dbReference>
<dbReference type="EMBL" id="BMMI01000003">
    <property type="protein sequence ID" value="GGL64129.1"/>
    <property type="molecule type" value="Genomic_DNA"/>
</dbReference>
<protein>
    <submittedName>
        <fullName evidence="4">Diguanylate cyclase (GGDEF)-like protein</fullName>
    </submittedName>
</protein>
<dbReference type="GO" id="GO:0043709">
    <property type="term" value="P:cell adhesion involved in single-species biofilm formation"/>
    <property type="evidence" value="ECO:0007669"/>
    <property type="project" value="TreeGrafter"/>
</dbReference>
<evidence type="ECO:0000313" key="5">
    <source>
        <dbReference type="Proteomes" id="UP000552836"/>
    </source>
</evidence>
<reference evidence="4 5" key="3">
    <citation type="submission" date="2020-02" db="EMBL/GenBank/DDBJ databases">
        <title>Sequencing the genomes of 1000 actinobacteria strains.</title>
        <authorList>
            <person name="Klenk H.-P."/>
        </authorList>
    </citation>
    <scope>NUCLEOTIDE SEQUENCE [LARGE SCALE GENOMIC DNA]</scope>
    <source>
        <strain evidence="4 5">DSM 45201</strain>
    </source>
</reference>
<gene>
    <name evidence="4" type="ORF">FB380_000944</name>
    <name evidence="3" type="ORF">GCM10011589_20420</name>
</gene>
<name>A0A846LMD5_9ACTN</name>
<proteinExistence type="predicted"/>
<accession>A0A846LMD5</accession>
<dbReference type="PROSITE" id="PS50887">
    <property type="entry name" value="GGDEF"/>
    <property type="match status" value="1"/>
</dbReference>
<dbReference type="Pfam" id="PF00990">
    <property type="entry name" value="GGDEF"/>
    <property type="match status" value="1"/>
</dbReference>
<dbReference type="GO" id="GO:0052621">
    <property type="term" value="F:diguanylate cyclase activity"/>
    <property type="evidence" value="ECO:0007669"/>
    <property type="project" value="TreeGrafter"/>
</dbReference>
<feature type="compositionally biased region" description="Low complexity" evidence="1">
    <location>
        <begin position="539"/>
        <end position="559"/>
    </location>
</feature>
<reference evidence="3" key="4">
    <citation type="submission" date="2024-05" db="EMBL/GenBank/DDBJ databases">
        <authorList>
            <person name="Sun Q."/>
            <person name="Zhou Y."/>
        </authorList>
    </citation>
    <scope>NUCLEOTIDE SEQUENCE</scope>
    <source>
        <strain evidence="3">CGMCC 4.5581</strain>
    </source>
</reference>
<dbReference type="InterPro" id="IPR043128">
    <property type="entry name" value="Rev_trsase/Diguanyl_cyclase"/>
</dbReference>
<dbReference type="GO" id="GO:1902201">
    <property type="term" value="P:negative regulation of bacterial-type flagellum-dependent cell motility"/>
    <property type="evidence" value="ECO:0007669"/>
    <property type="project" value="TreeGrafter"/>
</dbReference>
<dbReference type="Proteomes" id="UP000552836">
    <property type="component" value="Unassembled WGS sequence"/>
</dbReference>
<dbReference type="Proteomes" id="UP000648663">
    <property type="component" value="Unassembled WGS sequence"/>
</dbReference>
<dbReference type="EMBL" id="JAAMPA010000001">
    <property type="protein sequence ID" value="NIH66498.1"/>
    <property type="molecule type" value="Genomic_DNA"/>
</dbReference>
<organism evidence="4 5">
    <name type="scientific">Modestobacter marinus</name>
    <dbReference type="NCBI Taxonomy" id="477641"/>
    <lineage>
        <taxon>Bacteria</taxon>
        <taxon>Bacillati</taxon>
        <taxon>Actinomycetota</taxon>
        <taxon>Actinomycetes</taxon>
        <taxon>Geodermatophilales</taxon>
        <taxon>Geodermatophilaceae</taxon>
        <taxon>Modestobacter</taxon>
    </lineage>
</organism>
<dbReference type="PANTHER" id="PTHR45138">
    <property type="entry name" value="REGULATORY COMPONENTS OF SENSORY TRANSDUCTION SYSTEM"/>
    <property type="match status" value="1"/>
</dbReference>
<feature type="domain" description="GGDEF" evidence="2">
    <location>
        <begin position="405"/>
        <end position="542"/>
    </location>
</feature>
<dbReference type="PANTHER" id="PTHR45138:SF9">
    <property type="entry name" value="DIGUANYLATE CYCLASE DGCM-RELATED"/>
    <property type="match status" value="1"/>
</dbReference>
<dbReference type="RefSeq" id="WP_229681981.1">
    <property type="nucleotide sequence ID" value="NZ_BAABJU010000018.1"/>
</dbReference>
<dbReference type="InterPro" id="IPR000160">
    <property type="entry name" value="GGDEF_dom"/>
</dbReference>
<evidence type="ECO:0000259" key="2">
    <source>
        <dbReference type="PROSITE" id="PS50887"/>
    </source>
</evidence>
<dbReference type="GO" id="GO:0005886">
    <property type="term" value="C:plasma membrane"/>
    <property type="evidence" value="ECO:0007669"/>
    <property type="project" value="TreeGrafter"/>
</dbReference>
<dbReference type="InterPro" id="IPR029787">
    <property type="entry name" value="Nucleotide_cyclase"/>
</dbReference>
<keyword evidence="6" id="KW-1185">Reference proteome</keyword>
<evidence type="ECO:0000313" key="4">
    <source>
        <dbReference type="EMBL" id="NIH66498.1"/>
    </source>
</evidence>
<evidence type="ECO:0000313" key="6">
    <source>
        <dbReference type="Proteomes" id="UP000648663"/>
    </source>
</evidence>
<dbReference type="CDD" id="cd01949">
    <property type="entry name" value="GGDEF"/>
    <property type="match status" value="1"/>
</dbReference>
<feature type="region of interest" description="Disordered" evidence="1">
    <location>
        <begin position="533"/>
        <end position="559"/>
    </location>
</feature>
<comment type="caution">
    <text evidence="4">The sequence shown here is derived from an EMBL/GenBank/DDBJ whole genome shotgun (WGS) entry which is preliminary data.</text>
</comment>
<dbReference type="InterPro" id="IPR050469">
    <property type="entry name" value="Diguanylate_Cyclase"/>
</dbReference>
<sequence length="589" mass="63517">MNPGLPADDRLQTARWRLLTASAAEDAGVFADEFARVSEGLATTGEPCWDAWSAAFTARAALFDADLDGAADAVGVARSVLAECLPSAEHALTLAYLAHLEVAADRFDAAMHLAVDASLLADQLAGEPPSRSLHQAHHWLSLALTRLDLEELAVAQSLRGARVAAALPDLGDQWLLLRLCAQQHAELAQTVHRRGQLDRSRQLAQTALGFATSARELPWDPSDADADLLDVVQAWALTLAGRLDDAVPPLRRVRRHLSAGEGGLWLVGYTDLVLARLLSRLDALEPGSHGEEAVDLLVAASGAFAAVNDRRRYRQCLLELGQTTAAMGSTTEALHWLEAYRSETSRAHRRGRELWAEMFVRRSRLREAERQTAVLRRHALEDTLTGLGNRRSAERRLTDLRLDGEPVSLAVVDVDGFKSVNDQNSHLHGDAVLRRVAELLRQHSRTGDEVFRWAGDEFVVVLPNTTEAQALVAMERLRSAVACAAWADLEMAAPVTVSIGVATTGPAGGPGPRSWRELFDRADLHLFGAKRGGRNRVRASGGSPHAPAPAARPGGLPADASVDDLVAEVLGTAPRRPGWAFDDGSEVAS</sequence>
<reference evidence="3" key="1">
    <citation type="journal article" date="2014" name="Int. J. Syst. Evol. Microbiol.">
        <title>Complete genome of a new Firmicutes species belonging to the dominant human colonic microbiota ('Ruminococcus bicirculans') reveals two chromosomes and a selective capacity to utilize plant glucans.</title>
        <authorList>
            <consortium name="NISC Comparative Sequencing Program"/>
            <person name="Wegmann U."/>
            <person name="Louis P."/>
            <person name="Goesmann A."/>
            <person name="Henrissat B."/>
            <person name="Duncan S.H."/>
            <person name="Flint H.J."/>
        </authorList>
    </citation>
    <scope>NUCLEOTIDE SEQUENCE</scope>
    <source>
        <strain evidence="3">CGMCC 4.5581</strain>
    </source>
</reference>
<dbReference type="SUPFAM" id="SSF55073">
    <property type="entry name" value="Nucleotide cyclase"/>
    <property type="match status" value="1"/>
</dbReference>
<evidence type="ECO:0000313" key="3">
    <source>
        <dbReference type="EMBL" id="GGL64129.1"/>
    </source>
</evidence>
<evidence type="ECO:0000256" key="1">
    <source>
        <dbReference type="SAM" id="MobiDB-lite"/>
    </source>
</evidence>